<dbReference type="OrthoDB" id="3694145at2"/>
<gene>
    <name evidence="2" type="ORF">BLA60_19670</name>
</gene>
<dbReference type="Proteomes" id="UP000185696">
    <property type="component" value="Unassembled WGS sequence"/>
</dbReference>
<comment type="caution">
    <text evidence="2">The sequence shown here is derived from an EMBL/GenBank/DDBJ whole genome shotgun (WGS) entry which is preliminary data.</text>
</comment>
<keyword evidence="1" id="KW-0812">Transmembrane</keyword>
<dbReference type="RefSeq" id="WP_075134385.1">
    <property type="nucleotide sequence ID" value="NZ_MSIF01000009.1"/>
</dbReference>
<organism evidence="2 3">
    <name type="scientific">Actinophytocola xinjiangensis</name>
    <dbReference type="NCBI Taxonomy" id="485602"/>
    <lineage>
        <taxon>Bacteria</taxon>
        <taxon>Bacillati</taxon>
        <taxon>Actinomycetota</taxon>
        <taxon>Actinomycetes</taxon>
        <taxon>Pseudonocardiales</taxon>
        <taxon>Pseudonocardiaceae</taxon>
    </lineage>
</organism>
<evidence type="ECO:0000313" key="2">
    <source>
        <dbReference type="EMBL" id="OLF09392.1"/>
    </source>
</evidence>
<name>A0A7Z1AY90_9PSEU</name>
<feature type="transmembrane region" description="Helical" evidence="1">
    <location>
        <begin position="7"/>
        <end position="27"/>
    </location>
</feature>
<keyword evidence="1" id="KW-0472">Membrane</keyword>
<dbReference type="EMBL" id="MSIF01000009">
    <property type="protein sequence ID" value="OLF09392.1"/>
    <property type="molecule type" value="Genomic_DNA"/>
</dbReference>
<evidence type="ECO:0000256" key="1">
    <source>
        <dbReference type="SAM" id="Phobius"/>
    </source>
</evidence>
<evidence type="ECO:0000313" key="3">
    <source>
        <dbReference type="Proteomes" id="UP000185696"/>
    </source>
</evidence>
<keyword evidence="3" id="KW-1185">Reference proteome</keyword>
<dbReference type="AlphaFoldDB" id="A0A7Z1AY90"/>
<evidence type="ECO:0008006" key="4">
    <source>
        <dbReference type="Google" id="ProtNLM"/>
    </source>
</evidence>
<feature type="transmembrane region" description="Helical" evidence="1">
    <location>
        <begin position="33"/>
        <end position="52"/>
    </location>
</feature>
<reference evidence="2 3" key="1">
    <citation type="submission" date="2016-12" db="EMBL/GenBank/DDBJ databases">
        <title>The draft genome sequence of Actinophytocola xinjiangensis.</title>
        <authorList>
            <person name="Wang W."/>
            <person name="Yuan L."/>
        </authorList>
    </citation>
    <scope>NUCLEOTIDE SEQUENCE [LARGE SCALE GENOMIC DNA]</scope>
    <source>
        <strain evidence="2 3">CGMCC 4.4663</strain>
    </source>
</reference>
<sequence>MKVGYNPTWAVVSLVLGAMLAALAIIGLSNGEFNPLVFLGPLLILAGILQLVRTYFEFDPATGVIVVRALAGPATRRFGGAETGRLTIADGRIVFTRPDGRTRKVPVSPTLAKRDDWNAVLARLS</sequence>
<proteinExistence type="predicted"/>
<accession>A0A7Z1AY90</accession>
<protein>
    <recommendedName>
        <fullName evidence="4">PH (Pleckstrin Homology) domain-containing protein</fullName>
    </recommendedName>
</protein>
<keyword evidence="1" id="KW-1133">Transmembrane helix</keyword>